<feature type="region of interest" description="Disordered" evidence="1">
    <location>
        <begin position="113"/>
        <end position="151"/>
    </location>
</feature>
<reference evidence="2 3" key="1">
    <citation type="journal article" date="2012" name="PLoS Pathog.">
        <title>Diverse lifestyles and strategies of plant pathogenesis encoded in the genomes of eighteen Dothideomycetes fungi.</title>
        <authorList>
            <person name="Ohm R.A."/>
            <person name="Feau N."/>
            <person name="Henrissat B."/>
            <person name="Schoch C.L."/>
            <person name="Horwitz B.A."/>
            <person name="Barry K.W."/>
            <person name="Condon B.J."/>
            <person name="Copeland A.C."/>
            <person name="Dhillon B."/>
            <person name="Glaser F."/>
            <person name="Hesse C.N."/>
            <person name="Kosti I."/>
            <person name="LaButti K."/>
            <person name="Lindquist E.A."/>
            <person name="Lucas S."/>
            <person name="Salamov A.A."/>
            <person name="Bradshaw R.E."/>
            <person name="Ciuffetti L."/>
            <person name="Hamelin R.C."/>
            <person name="Kema G.H.J."/>
            <person name="Lawrence C."/>
            <person name="Scott J.A."/>
            <person name="Spatafora J.W."/>
            <person name="Turgeon B.G."/>
            <person name="de Wit P.J.G.M."/>
            <person name="Zhong S."/>
            <person name="Goodwin S.B."/>
            <person name="Grigoriev I.V."/>
        </authorList>
    </citation>
    <scope>NUCLEOTIDE SEQUENCE [LARGE SCALE GENOMIC DNA]</scope>
    <source>
        <strain evidence="3">C4 / ATCC 48331 / race T</strain>
    </source>
</reference>
<evidence type="ECO:0000313" key="2">
    <source>
        <dbReference type="EMBL" id="ENI03553.1"/>
    </source>
</evidence>
<evidence type="ECO:0000313" key="3">
    <source>
        <dbReference type="Proteomes" id="UP000012338"/>
    </source>
</evidence>
<reference evidence="3" key="2">
    <citation type="journal article" date="2013" name="PLoS Genet.">
        <title>Comparative genome structure, secondary metabolite, and effector coding capacity across Cochliobolus pathogens.</title>
        <authorList>
            <person name="Condon B.J."/>
            <person name="Leng Y."/>
            <person name="Wu D."/>
            <person name="Bushley K.E."/>
            <person name="Ohm R.A."/>
            <person name="Otillar R."/>
            <person name="Martin J."/>
            <person name="Schackwitz W."/>
            <person name="Grimwood J."/>
            <person name="MohdZainudin N."/>
            <person name="Xue C."/>
            <person name="Wang R."/>
            <person name="Manning V.A."/>
            <person name="Dhillon B."/>
            <person name="Tu Z.J."/>
            <person name="Steffenson B.J."/>
            <person name="Salamov A."/>
            <person name="Sun H."/>
            <person name="Lowry S."/>
            <person name="LaButti K."/>
            <person name="Han J."/>
            <person name="Copeland A."/>
            <person name="Lindquist E."/>
            <person name="Barry K."/>
            <person name="Schmutz J."/>
            <person name="Baker S.E."/>
            <person name="Ciuffetti L.M."/>
            <person name="Grigoriev I.V."/>
            <person name="Zhong S."/>
            <person name="Turgeon B.G."/>
        </authorList>
    </citation>
    <scope>NUCLEOTIDE SEQUENCE [LARGE SCALE GENOMIC DNA]</scope>
    <source>
        <strain evidence="3">C4 / ATCC 48331 / race T</strain>
    </source>
</reference>
<gene>
    <name evidence="2" type="ORF">COCC4DRAFT_142288</name>
</gene>
<feature type="compositionally biased region" description="Polar residues" evidence="1">
    <location>
        <begin position="119"/>
        <end position="133"/>
    </location>
</feature>
<sequence>MTDKFKKQVAPRKKGVNMVRTPEVLSSTFPFFGIYNSNVLAIELQGPLDRQADAINLVNISGFDGKNSTAQQEQDATDGDYPDINGGVGGERRIRIPSCTTPVTIEHVEPRGKSMPVYQETSPSRQATTTSMHGNARRRRVMRSIPLGAWP</sequence>
<evidence type="ECO:0000256" key="1">
    <source>
        <dbReference type="SAM" id="MobiDB-lite"/>
    </source>
</evidence>
<proteinExistence type="predicted"/>
<keyword evidence="3" id="KW-1185">Reference proteome</keyword>
<accession>N4X527</accession>
<dbReference type="AlphaFoldDB" id="N4X527"/>
<feature type="region of interest" description="Disordered" evidence="1">
    <location>
        <begin position="64"/>
        <end position="94"/>
    </location>
</feature>
<dbReference type="EMBL" id="KB733459">
    <property type="protein sequence ID" value="ENI03553.1"/>
    <property type="molecule type" value="Genomic_DNA"/>
</dbReference>
<organism evidence="2 3">
    <name type="scientific">Cochliobolus heterostrophus (strain C4 / ATCC 48331 / race T)</name>
    <name type="common">Southern corn leaf blight fungus</name>
    <name type="synonym">Bipolaris maydis</name>
    <dbReference type="NCBI Taxonomy" id="665024"/>
    <lineage>
        <taxon>Eukaryota</taxon>
        <taxon>Fungi</taxon>
        <taxon>Dikarya</taxon>
        <taxon>Ascomycota</taxon>
        <taxon>Pezizomycotina</taxon>
        <taxon>Dothideomycetes</taxon>
        <taxon>Pleosporomycetidae</taxon>
        <taxon>Pleosporales</taxon>
        <taxon>Pleosporineae</taxon>
        <taxon>Pleosporaceae</taxon>
        <taxon>Bipolaris</taxon>
    </lineage>
</organism>
<dbReference type="Proteomes" id="UP000012338">
    <property type="component" value="Unassembled WGS sequence"/>
</dbReference>
<protein>
    <submittedName>
        <fullName evidence="2">Uncharacterized protein</fullName>
    </submittedName>
</protein>
<dbReference type="HOGENOM" id="CLU_1740354_0_0_1"/>
<name>N4X527_COCH4</name>